<dbReference type="InterPro" id="IPR029063">
    <property type="entry name" value="SAM-dependent_MTases_sf"/>
</dbReference>
<name>A0A701QQG9_SALER</name>
<accession>A0A701QQG9</accession>
<evidence type="ECO:0000256" key="2">
    <source>
        <dbReference type="ARBA" id="ARBA00022679"/>
    </source>
</evidence>
<dbReference type="Gene3D" id="3.40.50.150">
    <property type="entry name" value="Vaccinia Virus protein VP39"/>
    <property type="match status" value="2"/>
</dbReference>
<evidence type="ECO:0000259" key="3">
    <source>
        <dbReference type="Pfam" id="PF01555"/>
    </source>
</evidence>
<evidence type="ECO:0000313" key="4">
    <source>
        <dbReference type="EMBL" id="HAC6411090.1"/>
    </source>
</evidence>
<organism evidence="4">
    <name type="scientific">Salmonella enterica subsp. salamae serovar 58:a:-</name>
    <dbReference type="NCBI Taxonomy" id="1967623"/>
    <lineage>
        <taxon>Bacteria</taxon>
        <taxon>Pseudomonadati</taxon>
        <taxon>Pseudomonadota</taxon>
        <taxon>Gammaproteobacteria</taxon>
        <taxon>Enterobacterales</taxon>
        <taxon>Enterobacteriaceae</taxon>
        <taxon>Salmonella</taxon>
    </lineage>
</organism>
<keyword evidence="2" id="KW-0808">Transferase</keyword>
<dbReference type="GO" id="GO:0032259">
    <property type="term" value="P:methylation"/>
    <property type="evidence" value="ECO:0007669"/>
    <property type="project" value="UniProtKB-KW"/>
</dbReference>
<sequence length="445" mass="50801">MSFWQKPLSETIVQSKKLIGSDVNFNVVANWFEGYQEDAPTSSNQGTSNLAFQRWFRFKEAFSPKFVTDTLNYLPYKVGTCLDPFLGSGTTSVTCKMLGINSIGTEVNPFLADLVEAKLTTVDTDAFYDSYSHLIKKLTIMECDYQLTPGMPLSFNEPGIKERYVFSNSAYSTIRAILRCSHALSKEHHRLLKVLLGSVLVENSNTIVNGKGRRYRNNWNTRIRTGLDVIKSLNQAVDETIKDIASFSYYNNSSHSILRGDTRALLPTINHADVVIFSPPYPNSFDYTDVYNIELWMLDYLKSNDDNRSLRNRTLRSHVQAKWTANPDIELKSNLLMDTITTLQNQRGILWNKNIPEMISYYFEDLYFIFMNFKRILKRGHHAIVAIGDSRYAGVHVDVGAILEEIIQPLGFILVEKGEIRSMRSSSQHGGKFELSEHCLVFEKI</sequence>
<reference evidence="4" key="2">
    <citation type="submission" date="2018-07" db="EMBL/GenBank/DDBJ databases">
        <authorList>
            <consortium name="NCBI Pathogen Detection Project"/>
        </authorList>
    </citation>
    <scope>NUCLEOTIDE SEQUENCE</scope>
    <source>
        <strain evidence="4">6308-69</strain>
    </source>
</reference>
<protein>
    <submittedName>
        <fullName evidence="4">DNA methylase N-4/N-6</fullName>
    </submittedName>
</protein>
<dbReference type="EMBL" id="DAAMFG010000002">
    <property type="protein sequence ID" value="HAC6411090.1"/>
    <property type="molecule type" value="Genomic_DNA"/>
</dbReference>
<dbReference type="InterPro" id="IPR002941">
    <property type="entry name" value="DNA_methylase_N4/N6"/>
</dbReference>
<reference evidence="4" key="1">
    <citation type="journal article" date="2018" name="Genome Biol.">
        <title>SKESA: strategic k-mer extension for scrupulous assemblies.</title>
        <authorList>
            <person name="Souvorov A."/>
            <person name="Agarwala R."/>
            <person name="Lipman D.J."/>
        </authorList>
    </citation>
    <scope>NUCLEOTIDE SEQUENCE</scope>
    <source>
        <strain evidence="4">6308-69</strain>
    </source>
</reference>
<comment type="caution">
    <text evidence="4">The sequence shown here is derived from an EMBL/GenBank/DDBJ whole genome shotgun (WGS) entry which is preliminary data.</text>
</comment>
<feature type="domain" description="DNA methylase N-4/N-6" evidence="3">
    <location>
        <begin position="42"/>
        <end position="114"/>
    </location>
</feature>
<evidence type="ECO:0000256" key="1">
    <source>
        <dbReference type="ARBA" id="ARBA00022603"/>
    </source>
</evidence>
<proteinExistence type="predicted"/>
<dbReference type="GO" id="GO:0003677">
    <property type="term" value="F:DNA binding"/>
    <property type="evidence" value="ECO:0007669"/>
    <property type="project" value="InterPro"/>
</dbReference>
<dbReference type="SUPFAM" id="SSF53335">
    <property type="entry name" value="S-adenosyl-L-methionine-dependent methyltransferases"/>
    <property type="match status" value="2"/>
</dbReference>
<dbReference type="Pfam" id="PF01555">
    <property type="entry name" value="N6_N4_Mtase"/>
    <property type="match status" value="1"/>
</dbReference>
<dbReference type="GO" id="GO:0008170">
    <property type="term" value="F:N-methyltransferase activity"/>
    <property type="evidence" value="ECO:0007669"/>
    <property type="project" value="InterPro"/>
</dbReference>
<gene>
    <name evidence="4" type="ORF">G0B15_02840</name>
</gene>
<keyword evidence="1 4" id="KW-0489">Methyltransferase</keyword>
<dbReference type="AlphaFoldDB" id="A0A701QQG9"/>